<comment type="caution">
    <text evidence="2">The sequence shown here is derived from an EMBL/GenBank/DDBJ whole genome shotgun (WGS) entry which is preliminary data.</text>
</comment>
<evidence type="ECO:0000313" key="5">
    <source>
        <dbReference type="Proteomes" id="UP000663829"/>
    </source>
</evidence>
<dbReference type="Proteomes" id="UP000681722">
    <property type="component" value="Unassembled WGS sequence"/>
</dbReference>
<protein>
    <submittedName>
        <fullName evidence="2">Uncharacterized protein</fullName>
    </submittedName>
</protein>
<reference evidence="2" key="1">
    <citation type="submission" date="2021-02" db="EMBL/GenBank/DDBJ databases">
        <authorList>
            <person name="Nowell W R."/>
        </authorList>
    </citation>
    <scope>NUCLEOTIDE SEQUENCE</scope>
</reference>
<dbReference type="Proteomes" id="UP000677228">
    <property type="component" value="Unassembled WGS sequence"/>
</dbReference>
<accession>A0A814TT66</accession>
<evidence type="ECO:0000313" key="1">
    <source>
        <dbReference type="EMBL" id="CAF1161038.1"/>
    </source>
</evidence>
<organism evidence="2 5">
    <name type="scientific">Didymodactylos carnosus</name>
    <dbReference type="NCBI Taxonomy" id="1234261"/>
    <lineage>
        <taxon>Eukaryota</taxon>
        <taxon>Metazoa</taxon>
        <taxon>Spiralia</taxon>
        <taxon>Gnathifera</taxon>
        <taxon>Rotifera</taxon>
        <taxon>Eurotatoria</taxon>
        <taxon>Bdelloidea</taxon>
        <taxon>Philodinida</taxon>
        <taxon>Philodinidae</taxon>
        <taxon>Didymodactylos</taxon>
    </lineage>
</organism>
<dbReference type="AlphaFoldDB" id="A0A814TT66"/>
<dbReference type="EMBL" id="CAJOBA010033848">
    <property type="protein sequence ID" value="CAF3972755.1"/>
    <property type="molecule type" value="Genomic_DNA"/>
</dbReference>
<evidence type="ECO:0000313" key="2">
    <source>
        <dbReference type="EMBL" id="CAF1166470.1"/>
    </source>
</evidence>
<proteinExistence type="predicted"/>
<sequence length="99" mass="11649">MPESFRMAGELNLKYTVTDFPPPLHSISHFKLQDVSSPMDFHPPQKHHYLPNSLLPHAHFPSNWFHHEAKSGGIRPFRTKVQHTLPETNTKHIWQSRRH</sequence>
<name>A0A814TT66_9BILA</name>
<evidence type="ECO:0000313" key="3">
    <source>
        <dbReference type="EMBL" id="CAF3930058.1"/>
    </source>
</evidence>
<dbReference type="EMBL" id="CAJNOK010012325">
    <property type="protein sequence ID" value="CAF1161038.1"/>
    <property type="molecule type" value="Genomic_DNA"/>
</dbReference>
<dbReference type="Proteomes" id="UP000663829">
    <property type="component" value="Unassembled WGS sequence"/>
</dbReference>
<dbReference type="EMBL" id="CAJNOQ010007374">
    <property type="protein sequence ID" value="CAF1166470.1"/>
    <property type="molecule type" value="Genomic_DNA"/>
</dbReference>
<dbReference type="Proteomes" id="UP000682733">
    <property type="component" value="Unassembled WGS sequence"/>
</dbReference>
<gene>
    <name evidence="2" type="ORF">GPM918_LOCUS21952</name>
    <name evidence="1" type="ORF">OVA965_LOCUS22093</name>
    <name evidence="3" type="ORF">SRO942_LOCUS21947</name>
    <name evidence="4" type="ORF">TMI583_LOCUS22807</name>
</gene>
<dbReference type="EMBL" id="CAJOBC010007371">
    <property type="protein sequence ID" value="CAF3930058.1"/>
    <property type="molecule type" value="Genomic_DNA"/>
</dbReference>
<evidence type="ECO:0000313" key="4">
    <source>
        <dbReference type="EMBL" id="CAF3972755.1"/>
    </source>
</evidence>
<keyword evidence="5" id="KW-1185">Reference proteome</keyword>